<keyword evidence="2" id="KW-1185">Reference proteome</keyword>
<evidence type="ECO:0000313" key="2">
    <source>
        <dbReference type="Proteomes" id="UP001176468"/>
    </source>
</evidence>
<organism evidence="1 2">
    <name type="scientific">Sphingomonas immobilis</name>
    <dbReference type="NCBI Taxonomy" id="3063997"/>
    <lineage>
        <taxon>Bacteria</taxon>
        <taxon>Pseudomonadati</taxon>
        <taxon>Pseudomonadota</taxon>
        <taxon>Alphaproteobacteria</taxon>
        <taxon>Sphingomonadales</taxon>
        <taxon>Sphingomonadaceae</taxon>
        <taxon>Sphingomonas</taxon>
    </lineage>
</organism>
<sequence length="108" mass="12744">MTLQFRLNPWAYEASADEQGRLTFDGCSKWRLGSTNDEGWYRGQCRYSTIAPAWGEFYEIVGTDALAHAPTDWKSTNHEHAGKRHFLFYLRDETFECFADEWSFFRSR</sequence>
<proteinExistence type="predicted"/>
<dbReference type="EMBL" id="JAUQSZ010000003">
    <property type="protein sequence ID" value="MDO7841845.1"/>
    <property type="molecule type" value="Genomic_DNA"/>
</dbReference>
<protein>
    <submittedName>
        <fullName evidence="1">Uncharacterized protein</fullName>
    </submittedName>
</protein>
<evidence type="ECO:0000313" key="1">
    <source>
        <dbReference type="EMBL" id="MDO7841845.1"/>
    </source>
</evidence>
<dbReference type="Proteomes" id="UP001176468">
    <property type="component" value="Unassembled WGS sequence"/>
</dbReference>
<reference evidence="1" key="1">
    <citation type="submission" date="2023-07" db="EMBL/GenBank/DDBJ databases">
        <authorList>
            <person name="Kim M.K."/>
        </authorList>
    </citation>
    <scope>NUCLEOTIDE SEQUENCE</scope>
    <source>
        <strain evidence="1">CA1-15</strain>
    </source>
</reference>
<name>A0ABT8ZW91_9SPHN</name>
<dbReference type="RefSeq" id="WP_304560304.1">
    <property type="nucleotide sequence ID" value="NZ_JAUQSZ010000003.1"/>
</dbReference>
<accession>A0ABT8ZW91</accession>
<gene>
    <name evidence="1" type="ORF">Q5H94_05875</name>
</gene>
<comment type="caution">
    <text evidence="1">The sequence shown here is derived from an EMBL/GenBank/DDBJ whole genome shotgun (WGS) entry which is preliminary data.</text>
</comment>